<evidence type="ECO:0000313" key="7">
    <source>
        <dbReference type="EMBL" id="GEM44861.1"/>
    </source>
</evidence>
<dbReference type="PANTHER" id="PTHR43806">
    <property type="entry name" value="PEPTIDASE S8"/>
    <property type="match status" value="1"/>
</dbReference>
<dbReference type="InterPro" id="IPR050131">
    <property type="entry name" value="Peptidase_S8_subtilisin-like"/>
</dbReference>
<evidence type="ECO:0000256" key="5">
    <source>
        <dbReference type="PROSITE-ProRule" id="PRU01240"/>
    </source>
</evidence>
<keyword evidence="3 5" id="KW-0378">Hydrolase</keyword>
<sequence>MLGLALLVGCNSYVILPPDGQGQATLNLILPSGVTSQSQQTAPIPGEYIVTFQKASDLQKLSGTGVVITQPHNNQALLKASSAEELRNLPGVLRVQPNYRYQKQLTPNDPYLDQPWEPTDPDTHQWYLDQIGAAGAWNDPGTTTQVKVAVLDDGYTHHEDLKGSHLDLQPIGCNQATGERCLNPADKNDDPYYPDESLASHGMSLIGLIGATTNNGKGMASLNFNAGQQAPIQVVPINIYTPSGSSSTDIIARGIRTAIAKGAKVINLSLCMSSGGVCTNTVSDPVLDQALKEARDAGVVVMASAGNNGKSFVAYPANSVNAVSVGATNLNKEKATFSHYGGHLRLVAPGQDLLVFNGRTDDQRSVQTEYMLNSGTSFSAPLAAAAAALLFSKRPTATWDQVVGALIHSGDDLTDPTLKDAKFLRIDKALQEIGGNPPAPPALRGSYQAHVTVSGVKVNSPVVFAFGTNVANVFSSQTLESGAYRVRATIEDRYQPGKTIYSCEGTMVVAPDDSTTTDIQCK</sequence>
<evidence type="ECO:0000256" key="2">
    <source>
        <dbReference type="ARBA" id="ARBA00022670"/>
    </source>
</evidence>
<dbReference type="GO" id="GO:0004252">
    <property type="term" value="F:serine-type endopeptidase activity"/>
    <property type="evidence" value="ECO:0007669"/>
    <property type="project" value="UniProtKB-UniRule"/>
</dbReference>
<gene>
    <name evidence="7" type="ORF">DC3_04960</name>
</gene>
<keyword evidence="2 5" id="KW-0645">Protease</keyword>
<reference evidence="7 8" key="1">
    <citation type="submission" date="2019-07" db="EMBL/GenBank/DDBJ databases">
        <title>Whole genome shotgun sequence of Deinococcus cellulosilyticus NBRC 106333.</title>
        <authorList>
            <person name="Hosoyama A."/>
            <person name="Uohara A."/>
            <person name="Ohji S."/>
            <person name="Ichikawa N."/>
        </authorList>
    </citation>
    <scope>NUCLEOTIDE SEQUENCE [LARGE SCALE GENOMIC DNA]</scope>
    <source>
        <strain evidence="7 8">NBRC 106333</strain>
    </source>
</reference>
<dbReference type="PRINTS" id="PR00723">
    <property type="entry name" value="SUBTILISIN"/>
</dbReference>
<evidence type="ECO:0000256" key="1">
    <source>
        <dbReference type="ARBA" id="ARBA00011073"/>
    </source>
</evidence>
<dbReference type="GO" id="GO:0006508">
    <property type="term" value="P:proteolysis"/>
    <property type="evidence" value="ECO:0007669"/>
    <property type="project" value="UniProtKB-KW"/>
</dbReference>
<dbReference type="Pfam" id="PF00082">
    <property type="entry name" value="Peptidase_S8"/>
    <property type="match status" value="1"/>
</dbReference>
<dbReference type="PANTHER" id="PTHR43806:SF11">
    <property type="entry name" value="CEREVISIN-RELATED"/>
    <property type="match status" value="1"/>
</dbReference>
<dbReference type="PROSITE" id="PS00138">
    <property type="entry name" value="SUBTILASE_SER"/>
    <property type="match status" value="1"/>
</dbReference>
<dbReference type="AlphaFoldDB" id="A0A511MWU9"/>
<comment type="caution">
    <text evidence="7">The sequence shown here is derived from an EMBL/GenBank/DDBJ whole genome shotgun (WGS) entry which is preliminary data.</text>
</comment>
<dbReference type="Proteomes" id="UP000321306">
    <property type="component" value="Unassembled WGS sequence"/>
</dbReference>
<accession>A0A511MWU9</accession>
<feature type="active site" description="Charge relay system" evidence="5">
    <location>
        <position position="201"/>
    </location>
</feature>
<dbReference type="Gene3D" id="3.40.50.200">
    <property type="entry name" value="Peptidase S8/S53 domain"/>
    <property type="match status" value="1"/>
</dbReference>
<dbReference type="InterPro" id="IPR000209">
    <property type="entry name" value="Peptidase_S8/S53_dom"/>
</dbReference>
<evidence type="ECO:0000256" key="3">
    <source>
        <dbReference type="ARBA" id="ARBA00022801"/>
    </source>
</evidence>
<dbReference type="InterPro" id="IPR036852">
    <property type="entry name" value="Peptidase_S8/S53_dom_sf"/>
</dbReference>
<keyword evidence="8" id="KW-1185">Reference proteome</keyword>
<feature type="active site" description="Charge relay system" evidence="5">
    <location>
        <position position="377"/>
    </location>
</feature>
<dbReference type="InterPro" id="IPR023828">
    <property type="entry name" value="Peptidase_S8_Ser-AS"/>
</dbReference>
<dbReference type="SUPFAM" id="SSF52743">
    <property type="entry name" value="Subtilisin-like"/>
    <property type="match status" value="1"/>
</dbReference>
<protein>
    <recommendedName>
        <fullName evidence="6">Peptidase S8/S53 domain-containing protein</fullName>
    </recommendedName>
</protein>
<evidence type="ECO:0000313" key="8">
    <source>
        <dbReference type="Proteomes" id="UP000321306"/>
    </source>
</evidence>
<dbReference type="EMBL" id="BJXB01000002">
    <property type="protein sequence ID" value="GEM44861.1"/>
    <property type="molecule type" value="Genomic_DNA"/>
</dbReference>
<name>A0A511MWU9_DEIC1</name>
<evidence type="ECO:0000259" key="6">
    <source>
        <dbReference type="Pfam" id="PF00082"/>
    </source>
</evidence>
<dbReference type="InterPro" id="IPR015500">
    <property type="entry name" value="Peptidase_S8_subtilisin-rel"/>
</dbReference>
<evidence type="ECO:0000256" key="4">
    <source>
        <dbReference type="ARBA" id="ARBA00022825"/>
    </source>
</evidence>
<proteinExistence type="inferred from homology"/>
<comment type="similarity">
    <text evidence="1 5">Belongs to the peptidase S8 family.</text>
</comment>
<keyword evidence="4 5" id="KW-0720">Serine protease</keyword>
<feature type="domain" description="Peptidase S8/S53" evidence="6">
    <location>
        <begin position="145"/>
        <end position="419"/>
    </location>
</feature>
<feature type="active site" description="Charge relay system" evidence="5">
    <location>
        <position position="152"/>
    </location>
</feature>
<organism evidence="7 8">
    <name type="scientific">Deinococcus cellulosilyticus (strain DSM 18568 / NBRC 106333 / KACC 11606 / 5516J-15)</name>
    <dbReference type="NCBI Taxonomy" id="1223518"/>
    <lineage>
        <taxon>Bacteria</taxon>
        <taxon>Thermotogati</taxon>
        <taxon>Deinococcota</taxon>
        <taxon>Deinococci</taxon>
        <taxon>Deinococcales</taxon>
        <taxon>Deinococcaceae</taxon>
        <taxon>Deinococcus</taxon>
    </lineage>
</organism>
<dbReference type="PROSITE" id="PS51892">
    <property type="entry name" value="SUBTILASE"/>
    <property type="match status" value="1"/>
</dbReference>